<keyword evidence="7 13" id="KW-1133">Transmembrane helix</keyword>
<evidence type="ECO:0000256" key="4">
    <source>
        <dbReference type="ARBA" id="ARBA00022679"/>
    </source>
</evidence>
<keyword evidence="11" id="KW-1208">Phospholipid metabolism</keyword>
<evidence type="ECO:0000256" key="10">
    <source>
        <dbReference type="ARBA" id="ARBA00023209"/>
    </source>
</evidence>
<evidence type="ECO:0000313" key="15">
    <source>
        <dbReference type="EMBL" id="CBA14561.1"/>
    </source>
</evidence>
<gene>
    <name evidence="15" type="ordered locus">XALc_0015</name>
</gene>
<dbReference type="eggNOG" id="COG1502">
    <property type="taxonomic scope" value="Bacteria"/>
</dbReference>
<dbReference type="Proteomes" id="UP000001890">
    <property type="component" value="Chromosome"/>
</dbReference>
<feature type="transmembrane region" description="Helical" evidence="13">
    <location>
        <begin position="47"/>
        <end position="69"/>
    </location>
</feature>
<dbReference type="AlphaFoldDB" id="D2UF75"/>
<dbReference type="STRING" id="380358.XALC_0015"/>
<sequence>MLVTTLHNAWGRLTGIPHIGAYSTAAYLLYILWLSGWIVLQKREPAATLSWVLSLAALPYLGFVIYYLLGPQKVKRQRLRRGRARSGIEYEHRVYPADIHCTELANMAQATTGLAPSSATAVQWLVDGVATYDTIVRDIGAAQHHVHLEYFIFNPDRTGTRIRDALIERAHAGVRVRLLLDAVGSSQVGKRFLRPLLDAGGEVAWFHPNRLLDPFKFKRPWVNLRTHRKIVVIDGRIAFTGGINITDEENEALRADAYRDLHLRCEGHVVRSLQLVFMEDWLYATEQSRDAFNMARIWPNDMPSRDAGTIQAQLLVSGPDSSWESIHRLQVAAIHEAQRRVWLVTPYFVPGEAARMALTSAALGGLDVRLLVPKRSDSRLVTLAARSYFDELLLAGVKVYEYGPRMLHTKALIADEDLCLVGSANFDNRSFRLNFEVAMLLRDRSLTEQLAELIGGEIAVAVRVREDRKRSLWRHRLPEAIARLTSPLL</sequence>
<proteinExistence type="predicted"/>
<dbReference type="PROSITE" id="PS50035">
    <property type="entry name" value="PLD"/>
    <property type="match status" value="2"/>
</dbReference>
<evidence type="ECO:0000256" key="5">
    <source>
        <dbReference type="ARBA" id="ARBA00022692"/>
    </source>
</evidence>
<dbReference type="NCBIfam" id="TIGR04265">
    <property type="entry name" value="bac_cardiolipin"/>
    <property type="match status" value="1"/>
</dbReference>
<evidence type="ECO:0000256" key="3">
    <source>
        <dbReference type="ARBA" id="ARBA00022516"/>
    </source>
</evidence>
<evidence type="ECO:0000256" key="13">
    <source>
        <dbReference type="SAM" id="Phobius"/>
    </source>
</evidence>
<keyword evidence="9 13" id="KW-0472">Membrane</keyword>
<dbReference type="SUPFAM" id="SSF56024">
    <property type="entry name" value="Phospholipase D/nuclease"/>
    <property type="match status" value="2"/>
</dbReference>
<keyword evidence="8" id="KW-0443">Lipid metabolism</keyword>
<feature type="domain" description="PLD phosphodiesterase" evidence="14">
    <location>
        <begin position="222"/>
        <end position="249"/>
    </location>
</feature>
<dbReference type="InterPro" id="IPR022924">
    <property type="entry name" value="Cardiolipin_synthase"/>
</dbReference>
<dbReference type="SMART" id="SM00155">
    <property type="entry name" value="PLDc"/>
    <property type="match status" value="2"/>
</dbReference>
<dbReference type="InterPro" id="IPR001736">
    <property type="entry name" value="PLipase_D/transphosphatidylase"/>
</dbReference>
<dbReference type="GO" id="GO:0032049">
    <property type="term" value="P:cardiolipin biosynthetic process"/>
    <property type="evidence" value="ECO:0007669"/>
    <property type="project" value="UniProtKB-UniRule"/>
</dbReference>
<keyword evidence="10" id="KW-0594">Phospholipid biosynthesis</keyword>
<evidence type="ECO:0000256" key="9">
    <source>
        <dbReference type="ARBA" id="ARBA00023136"/>
    </source>
</evidence>
<keyword evidence="5 13" id="KW-0812">Transmembrane</keyword>
<reference evidence="15 16" key="1">
    <citation type="journal article" date="2009" name="BMC Genomics">
        <title>The complete genome sequence of Xanthomonas albilineans provides new insights into the reductive genome evolution of the xylem-limited Xanthomonadaceae.</title>
        <authorList>
            <person name="Pieretti I."/>
            <person name="Royer M."/>
            <person name="Barbe V."/>
            <person name="Carrere S."/>
            <person name="Koebnik R."/>
            <person name="Cociancich S."/>
            <person name="Couloux A."/>
            <person name="Darrasse A."/>
            <person name="Gouzy J."/>
            <person name="Jacques M.A."/>
            <person name="Lauber E."/>
            <person name="Manceau C."/>
            <person name="Mangenot S."/>
            <person name="Poussier S."/>
            <person name="Segurens B."/>
            <person name="Szurek B."/>
            <person name="Verdier V."/>
            <person name="Arlat M."/>
            <person name="Rott P."/>
        </authorList>
    </citation>
    <scope>NUCLEOTIDE SEQUENCE [LARGE SCALE GENOMIC DNA]</scope>
    <source>
        <strain evidence="16">GPE PC73 / CFBP 7063</strain>
    </source>
</reference>
<accession>D2UF75</accession>
<dbReference type="GO" id="GO:0008808">
    <property type="term" value="F:cardiolipin synthase activity"/>
    <property type="evidence" value="ECO:0007669"/>
    <property type="project" value="UniProtKB-UniRule"/>
</dbReference>
<dbReference type="CDD" id="cd09112">
    <property type="entry name" value="PLDc_CLS_2"/>
    <property type="match status" value="1"/>
</dbReference>
<protein>
    <recommendedName>
        <fullName evidence="12">Cardiolipin synthase</fullName>
        <ecNumber evidence="12">2.7.8.-</ecNumber>
    </recommendedName>
</protein>
<evidence type="ECO:0000256" key="8">
    <source>
        <dbReference type="ARBA" id="ARBA00023098"/>
    </source>
</evidence>
<dbReference type="PANTHER" id="PTHR21248:SF22">
    <property type="entry name" value="PHOSPHOLIPASE D"/>
    <property type="match status" value="1"/>
</dbReference>
<dbReference type="EMBL" id="FP565176">
    <property type="protein sequence ID" value="CBA14561.1"/>
    <property type="molecule type" value="Genomic_DNA"/>
</dbReference>
<dbReference type="InterPro" id="IPR027379">
    <property type="entry name" value="CLS_N"/>
</dbReference>
<dbReference type="EC" id="2.7.8.-" evidence="12"/>
<keyword evidence="6" id="KW-0677">Repeat</keyword>
<dbReference type="InterPro" id="IPR025202">
    <property type="entry name" value="PLD-like_dom"/>
</dbReference>
<evidence type="ECO:0000256" key="2">
    <source>
        <dbReference type="ARBA" id="ARBA00022475"/>
    </source>
</evidence>
<dbReference type="OrthoDB" id="9762009at2"/>
<feature type="transmembrane region" description="Helical" evidence="13">
    <location>
        <begin position="20"/>
        <end position="40"/>
    </location>
</feature>
<dbReference type="Gene3D" id="3.30.870.10">
    <property type="entry name" value="Endonuclease Chain A"/>
    <property type="match status" value="2"/>
</dbReference>
<keyword evidence="16" id="KW-1185">Reference proteome</keyword>
<dbReference type="KEGG" id="xal:XALC_0015"/>
<dbReference type="GO" id="GO:0005886">
    <property type="term" value="C:plasma membrane"/>
    <property type="evidence" value="ECO:0007669"/>
    <property type="project" value="UniProtKB-SubCell"/>
</dbReference>
<feature type="domain" description="PLD phosphodiesterase" evidence="14">
    <location>
        <begin position="403"/>
        <end position="430"/>
    </location>
</feature>
<evidence type="ECO:0000256" key="6">
    <source>
        <dbReference type="ARBA" id="ARBA00022737"/>
    </source>
</evidence>
<dbReference type="PATRIC" id="fig|29447.3.peg.15"/>
<comment type="subcellular location">
    <subcellularLocation>
        <location evidence="1">Cell membrane</location>
        <topology evidence="1">Multi-pass membrane protein</topology>
    </subcellularLocation>
</comment>
<dbReference type="PANTHER" id="PTHR21248">
    <property type="entry name" value="CARDIOLIPIN SYNTHASE"/>
    <property type="match status" value="1"/>
</dbReference>
<evidence type="ECO:0000256" key="7">
    <source>
        <dbReference type="ARBA" id="ARBA00022989"/>
    </source>
</evidence>
<organism evidence="15 16">
    <name type="scientific">Xanthomonas albilineans (strain GPE PC73 / CFBP 7063)</name>
    <dbReference type="NCBI Taxonomy" id="380358"/>
    <lineage>
        <taxon>Bacteria</taxon>
        <taxon>Pseudomonadati</taxon>
        <taxon>Pseudomonadota</taxon>
        <taxon>Gammaproteobacteria</taxon>
        <taxon>Lysobacterales</taxon>
        <taxon>Lysobacteraceae</taxon>
        <taxon>Xanthomonas</taxon>
    </lineage>
</organism>
<keyword evidence="2" id="KW-1003">Cell membrane</keyword>
<name>D2UF75_XANAP</name>
<dbReference type="Pfam" id="PF13396">
    <property type="entry name" value="PLDc_N"/>
    <property type="match status" value="1"/>
</dbReference>
<dbReference type="RefSeq" id="WP_012914580.1">
    <property type="nucleotide sequence ID" value="NC_013722.1"/>
</dbReference>
<evidence type="ECO:0000313" key="16">
    <source>
        <dbReference type="Proteomes" id="UP000001890"/>
    </source>
</evidence>
<dbReference type="CDD" id="cd09110">
    <property type="entry name" value="PLDc_CLS_1"/>
    <property type="match status" value="1"/>
</dbReference>
<keyword evidence="3" id="KW-0444">Lipid biosynthesis</keyword>
<dbReference type="GeneID" id="57875389"/>
<evidence type="ECO:0000259" key="14">
    <source>
        <dbReference type="PROSITE" id="PS50035"/>
    </source>
</evidence>
<keyword evidence="4 15" id="KW-0808">Transferase</keyword>
<evidence type="ECO:0000256" key="11">
    <source>
        <dbReference type="ARBA" id="ARBA00023264"/>
    </source>
</evidence>
<evidence type="ECO:0000256" key="12">
    <source>
        <dbReference type="NCBIfam" id="TIGR04265"/>
    </source>
</evidence>
<dbReference type="Pfam" id="PF13091">
    <property type="entry name" value="PLDc_2"/>
    <property type="match status" value="2"/>
</dbReference>
<evidence type="ECO:0000256" key="1">
    <source>
        <dbReference type="ARBA" id="ARBA00004651"/>
    </source>
</evidence>